<keyword evidence="14" id="KW-1185">Reference proteome</keyword>
<dbReference type="EC" id="2.4.1.-" evidence="12"/>
<dbReference type="GO" id="GO:0000026">
    <property type="term" value="F:alpha-1,2-mannosyltransferase activity"/>
    <property type="evidence" value="ECO:0007669"/>
    <property type="project" value="TreeGrafter"/>
</dbReference>
<name>A0A7D9CZW1_DEKBR</name>
<comment type="function">
    <text evidence="11">Mannosyltransferase involved in glycosylphosphatidylinositol-anchor biosynthesis. Transfers the third mannose to Man2-GlcN-acyl-PI during GPI precursor assembly.</text>
</comment>
<evidence type="ECO:0000256" key="7">
    <source>
        <dbReference type="ARBA" id="ARBA00022692"/>
    </source>
</evidence>
<feature type="transmembrane region" description="Helical" evidence="12">
    <location>
        <begin position="133"/>
        <end position="150"/>
    </location>
</feature>
<comment type="subcellular location">
    <subcellularLocation>
        <location evidence="1 12">Endoplasmic reticulum membrane</location>
        <topology evidence="1 12">Multi-pass membrane protein</topology>
    </subcellularLocation>
</comment>
<evidence type="ECO:0000256" key="9">
    <source>
        <dbReference type="ARBA" id="ARBA00022989"/>
    </source>
</evidence>
<dbReference type="PANTHER" id="PTHR22760:SF4">
    <property type="entry name" value="GPI MANNOSYLTRANSFERASE 3"/>
    <property type="match status" value="1"/>
</dbReference>
<organism evidence="13 14">
    <name type="scientific">Dekkera bruxellensis</name>
    <name type="common">Brettanomyces custersii</name>
    <dbReference type="NCBI Taxonomy" id="5007"/>
    <lineage>
        <taxon>Eukaryota</taxon>
        <taxon>Fungi</taxon>
        <taxon>Dikarya</taxon>
        <taxon>Ascomycota</taxon>
        <taxon>Saccharomycotina</taxon>
        <taxon>Pichiomycetes</taxon>
        <taxon>Pichiales</taxon>
        <taxon>Pichiaceae</taxon>
        <taxon>Brettanomyces</taxon>
    </lineage>
</organism>
<evidence type="ECO:0000256" key="10">
    <source>
        <dbReference type="ARBA" id="ARBA00023136"/>
    </source>
</evidence>
<keyword evidence="5 12" id="KW-0328">Glycosyltransferase</keyword>
<evidence type="ECO:0000256" key="12">
    <source>
        <dbReference type="RuleBase" id="RU363075"/>
    </source>
</evidence>
<keyword evidence="4" id="KW-0337">GPI-anchor biosynthesis</keyword>
<keyword evidence="10 12" id="KW-0472">Membrane</keyword>
<evidence type="ECO:0000256" key="1">
    <source>
        <dbReference type="ARBA" id="ARBA00004477"/>
    </source>
</evidence>
<protein>
    <recommendedName>
        <fullName evidence="12">Mannosyltransferase</fullName>
        <ecNumber evidence="12">2.4.1.-</ecNumber>
    </recommendedName>
</protein>
<dbReference type="InterPro" id="IPR005599">
    <property type="entry name" value="GPI_mannosylTrfase"/>
</dbReference>
<dbReference type="PANTHER" id="PTHR22760">
    <property type="entry name" value="GLYCOSYLTRANSFERASE"/>
    <property type="match status" value="1"/>
</dbReference>
<feature type="transmembrane region" description="Helical" evidence="12">
    <location>
        <begin position="269"/>
        <end position="292"/>
    </location>
</feature>
<proteinExistence type="inferred from homology"/>
<evidence type="ECO:0000256" key="3">
    <source>
        <dbReference type="ARBA" id="ARBA00006065"/>
    </source>
</evidence>
<comment type="pathway">
    <text evidence="2">Glycolipid biosynthesis; glycosylphosphatidylinositol-anchor biosynthesis.</text>
</comment>
<evidence type="ECO:0000256" key="11">
    <source>
        <dbReference type="ARBA" id="ARBA00024708"/>
    </source>
</evidence>
<evidence type="ECO:0000256" key="2">
    <source>
        <dbReference type="ARBA" id="ARBA00004687"/>
    </source>
</evidence>
<feature type="transmembrane region" description="Helical" evidence="12">
    <location>
        <begin position="179"/>
        <end position="201"/>
    </location>
</feature>
<accession>A0A7D9CZW1</accession>
<feature type="transmembrane region" description="Helical" evidence="12">
    <location>
        <begin position="349"/>
        <end position="371"/>
    </location>
</feature>
<feature type="transmembrane region" description="Helical" evidence="12">
    <location>
        <begin position="299"/>
        <end position="316"/>
    </location>
</feature>
<keyword evidence="8 12" id="KW-0256">Endoplasmic reticulum</keyword>
<feature type="transmembrane region" description="Helical" evidence="12">
    <location>
        <begin position="322"/>
        <end position="342"/>
    </location>
</feature>
<evidence type="ECO:0000256" key="8">
    <source>
        <dbReference type="ARBA" id="ARBA00022824"/>
    </source>
</evidence>
<dbReference type="GO" id="GO:0005789">
    <property type="term" value="C:endoplasmic reticulum membrane"/>
    <property type="evidence" value="ECO:0007669"/>
    <property type="project" value="UniProtKB-SubCell"/>
</dbReference>
<dbReference type="Pfam" id="PF03901">
    <property type="entry name" value="Glyco_transf_22"/>
    <property type="match status" value="1"/>
</dbReference>
<keyword evidence="9 12" id="KW-1133">Transmembrane helix</keyword>
<evidence type="ECO:0000256" key="6">
    <source>
        <dbReference type="ARBA" id="ARBA00022679"/>
    </source>
</evidence>
<dbReference type="Proteomes" id="UP000478008">
    <property type="component" value="Unassembled WGS sequence"/>
</dbReference>
<sequence>MTKYYNGREWLFSSINRLPIFKNSATLFSSILCIRLLNSLTLRTFFQADEYWQSLEPAHMLVYGYGYLTWEWQQGIRSFSYPLLYSLVYKICSTLQLPYTCIIYLPKAVDAIIASIGEYYMYKLAQKLFRKEVLARLTIILSLLSSFNWYCSTRSFSNTLELHLTTIAMYFYANSEIQISLFLAAFCCLIRPTNAIIWIFLAIRYISSHNIKHSFQFIKKAIIAGITMVTFDAIVNRWYYGSWKSPLLNFFQFNVGKGLSSFYGISRPDFYFCQAIPVLLLNFLPAFLYGLFTNESNMAALKLLSLVYILAFSFIQHKEFRFIYPLMPVFLMITSLGIDRLLQRLSVRVSKAVVLCTIFFSVLVSVDFSLWHESGEIAITGILREKILKSEQYKQGKITDVGFLTPCHSTPYQSYFHLEPSVANIWWLTCEPPLQLESSDKLKYYKDESDLFYDNPKGFLNENFPDINDSSNTAPDTKYSHSWPEYLIIYHQLEPMMHKILEGLNYSEDERIFNSKFHWDYRRTGDIIIYHKGN</sequence>
<dbReference type="GO" id="GO:0006506">
    <property type="term" value="P:GPI anchor biosynthetic process"/>
    <property type="evidence" value="ECO:0007669"/>
    <property type="project" value="UniProtKB-UniPathway"/>
</dbReference>
<keyword evidence="6" id="KW-0808">Transferase</keyword>
<evidence type="ECO:0000313" key="14">
    <source>
        <dbReference type="Proteomes" id="UP000478008"/>
    </source>
</evidence>
<keyword evidence="7 12" id="KW-0812">Transmembrane</keyword>
<dbReference type="AlphaFoldDB" id="A0A7D9CZW1"/>
<gene>
    <name evidence="13" type="primary">GPI10</name>
    <name evidence="13" type="ORF">DEBR0S4_15698G</name>
</gene>
<evidence type="ECO:0000313" key="13">
    <source>
        <dbReference type="EMBL" id="VUG19316.1"/>
    </source>
</evidence>
<evidence type="ECO:0000256" key="5">
    <source>
        <dbReference type="ARBA" id="ARBA00022676"/>
    </source>
</evidence>
<dbReference type="EMBL" id="CABFWN010000004">
    <property type="protein sequence ID" value="VUG19316.1"/>
    <property type="molecule type" value="Genomic_DNA"/>
</dbReference>
<feature type="transmembrane region" description="Helical" evidence="12">
    <location>
        <begin position="221"/>
        <end position="240"/>
    </location>
</feature>
<reference evidence="13 14" key="1">
    <citation type="submission" date="2019-07" db="EMBL/GenBank/DDBJ databases">
        <authorList>
            <person name="Friedrich A."/>
            <person name="Schacherer J."/>
        </authorList>
    </citation>
    <scope>NUCLEOTIDE SEQUENCE [LARGE SCALE GENOMIC DNA]</scope>
</reference>
<evidence type="ECO:0000256" key="4">
    <source>
        <dbReference type="ARBA" id="ARBA00022502"/>
    </source>
</evidence>
<dbReference type="UniPathway" id="UPA00196"/>
<comment type="similarity">
    <text evidence="3">Belongs to the glycosyltransferase 22 family. PIGB subfamily.</text>
</comment>